<reference evidence="4 5" key="1">
    <citation type="journal article" date="2018" name="BMC Genomics">
        <title>The genome of Naegleria lovaniensis, the basis for a comparative approach to unravel pathogenicity factors of the human pathogenic amoeba N. fowleri.</title>
        <authorList>
            <person name="Liechti N."/>
            <person name="Schurch N."/>
            <person name="Bruggmann R."/>
            <person name="Wittwer M."/>
        </authorList>
    </citation>
    <scope>NUCLEOTIDE SEQUENCE [LARGE SCALE GENOMIC DNA]</scope>
    <source>
        <strain evidence="4 5">ATCC 30569</strain>
    </source>
</reference>
<dbReference type="InterPro" id="IPR000315">
    <property type="entry name" value="Znf_B-box"/>
</dbReference>
<keyword evidence="5" id="KW-1185">Reference proteome</keyword>
<keyword evidence="1" id="KW-0863">Zinc-finger</keyword>
<feature type="coiled-coil region" evidence="2">
    <location>
        <begin position="98"/>
        <end position="125"/>
    </location>
</feature>
<evidence type="ECO:0000259" key="3">
    <source>
        <dbReference type="PROSITE" id="PS50119"/>
    </source>
</evidence>
<comment type="caution">
    <text evidence="4">The sequence shown here is derived from an EMBL/GenBank/DDBJ whole genome shotgun (WGS) entry which is preliminary data.</text>
</comment>
<dbReference type="PANTHER" id="PTHR25462">
    <property type="entry name" value="BONUS, ISOFORM C-RELATED"/>
    <property type="match status" value="1"/>
</dbReference>
<dbReference type="InterPro" id="IPR043136">
    <property type="entry name" value="B30.2/SPRY_sf"/>
</dbReference>
<dbReference type="SMART" id="SM00336">
    <property type="entry name" value="BBOX"/>
    <property type="match status" value="1"/>
</dbReference>
<dbReference type="RefSeq" id="XP_044550045.1">
    <property type="nucleotide sequence ID" value="XM_044692704.1"/>
</dbReference>
<name>A0AA88KQ50_NAELO</name>
<dbReference type="PROSITE" id="PS50119">
    <property type="entry name" value="ZF_BBOX"/>
    <property type="match status" value="1"/>
</dbReference>
<dbReference type="Gene3D" id="2.60.120.920">
    <property type="match status" value="1"/>
</dbReference>
<proteinExistence type="predicted"/>
<evidence type="ECO:0000256" key="1">
    <source>
        <dbReference type="PROSITE-ProRule" id="PRU00024"/>
    </source>
</evidence>
<keyword evidence="1" id="KW-0862">Zinc</keyword>
<dbReference type="Pfam" id="PF00643">
    <property type="entry name" value="zf-B_box"/>
    <property type="match status" value="1"/>
</dbReference>
<dbReference type="GeneID" id="68095656"/>
<dbReference type="GO" id="GO:0008270">
    <property type="term" value="F:zinc ion binding"/>
    <property type="evidence" value="ECO:0007669"/>
    <property type="project" value="UniProtKB-KW"/>
</dbReference>
<accession>A0AA88KQ50</accession>
<dbReference type="AlphaFoldDB" id="A0AA88KQ50"/>
<dbReference type="PANTHER" id="PTHR25462:SF296">
    <property type="entry name" value="MEIOTIC P26, ISOFORM F"/>
    <property type="match status" value="1"/>
</dbReference>
<keyword evidence="1" id="KW-0479">Metal-binding</keyword>
<dbReference type="EMBL" id="PYSW02000017">
    <property type="protein sequence ID" value="KAG2386052.1"/>
    <property type="molecule type" value="Genomic_DNA"/>
</dbReference>
<sequence>MFLHCCLDCQEEEFESNATHLCQTCVRHLCEYHFKAHSRKYKNHQIILQSSLQQQQQSEPMCKLHNIPINCFCRSCETLICSVCGIDEHNGHNSFLISKIVEEEREIVKRQLAEFTKEREKWMKEICSIANEDLLKEWKLIENKQQELVRYVTCQIEMLRDLLLKRREELIQQIEKECKDGIQVIQSILNQESEFKELLNQFSNLSQMSGNILLEKKISVLKKTISNHENLVEQVNKTDIRSLKNIVIDLDKITLEQVKKNIQQLGEVKKEWTCGPSGWIFEYSGHEILDLYDLDDTWELYPITKGGTFNPRNFSFRVKIHDFVKEQNSWGLIIGIVNSKQTQNDWIGANGNGYGIVYLTGHISLNGKEKSFSKPLSSGDVVEVVYSYRSLCINVNRKGLQLAVDNIPDVDYRPAVSVSSQSVLLELL</sequence>
<dbReference type="Gene3D" id="3.30.160.60">
    <property type="entry name" value="Classic Zinc Finger"/>
    <property type="match status" value="1"/>
</dbReference>
<dbReference type="Proteomes" id="UP000816034">
    <property type="component" value="Unassembled WGS sequence"/>
</dbReference>
<dbReference type="SUPFAM" id="SSF57845">
    <property type="entry name" value="B-box zinc-binding domain"/>
    <property type="match status" value="1"/>
</dbReference>
<keyword evidence="2" id="KW-0175">Coiled coil</keyword>
<feature type="domain" description="B box-type" evidence="3">
    <location>
        <begin position="57"/>
        <end position="97"/>
    </location>
</feature>
<gene>
    <name evidence="4" type="ORF">C9374_003201</name>
</gene>
<evidence type="ECO:0000313" key="4">
    <source>
        <dbReference type="EMBL" id="KAG2386052.1"/>
    </source>
</evidence>
<protein>
    <recommendedName>
        <fullName evidence="3">B box-type domain-containing protein</fullName>
    </recommendedName>
</protein>
<dbReference type="InterPro" id="IPR047153">
    <property type="entry name" value="TRIM45/56/19-like"/>
</dbReference>
<evidence type="ECO:0000313" key="5">
    <source>
        <dbReference type="Proteomes" id="UP000816034"/>
    </source>
</evidence>
<evidence type="ECO:0000256" key="2">
    <source>
        <dbReference type="SAM" id="Coils"/>
    </source>
</evidence>
<organism evidence="4 5">
    <name type="scientific">Naegleria lovaniensis</name>
    <name type="common">Amoeba</name>
    <dbReference type="NCBI Taxonomy" id="51637"/>
    <lineage>
        <taxon>Eukaryota</taxon>
        <taxon>Discoba</taxon>
        <taxon>Heterolobosea</taxon>
        <taxon>Tetramitia</taxon>
        <taxon>Eutetramitia</taxon>
        <taxon>Vahlkampfiidae</taxon>
        <taxon>Naegleria</taxon>
    </lineage>
</organism>